<dbReference type="PANTHER" id="PTHR19370">
    <property type="entry name" value="NADH-CYTOCHROME B5 REDUCTASE"/>
    <property type="match status" value="1"/>
</dbReference>
<dbReference type="InterPro" id="IPR001709">
    <property type="entry name" value="Flavoprot_Pyr_Nucl_cyt_Rdtase"/>
</dbReference>
<dbReference type="Gene3D" id="2.40.30.10">
    <property type="entry name" value="Translation factors"/>
    <property type="match status" value="1"/>
</dbReference>
<sequence>MTTRILSRSRPAAILGTIAAASLAVGITTKFLIQDARADSRASPPKVFGGGPAFFSLPLESADMVNHNTRLLRFKFADKEAVSGLPVNSSVLALSWPEGRWFPVIRPYTPISATDEQGHLDLMVKHYPDGKSSTHLHKLQPGESLFFVASLKGHRWKADAFPHVTLIAGGAGITPIYQLTQAILRNPQDKTAVTLVFGVNSDRDVLLKEEFQEWEKKFPGRFKAVYTVSNPVEGSPYRKGYVTKDLLREVTPSPAGNETMVFVCGPPSMEKALVGDGRRRGILQELGYRKDQICQF</sequence>
<evidence type="ECO:0000256" key="5">
    <source>
        <dbReference type="ARBA" id="ARBA00022827"/>
    </source>
</evidence>
<organism evidence="13 14">
    <name type="scientific">Metarhizium robertsii</name>
    <dbReference type="NCBI Taxonomy" id="568076"/>
    <lineage>
        <taxon>Eukaryota</taxon>
        <taxon>Fungi</taxon>
        <taxon>Dikarya</taxon>
        <taxon>Ascomycota</taxon>
        <taxon>Pezizomycotina</taxon>
        <taxon>Sordariomycetes</taxon>
        <taxon>Hypocreomycetidae</taxon>
        <taxon>Hypocreales</taxon>
        <taxon>Clavicipitaceae</taxon>
        <taxon>Metarhizium</taxon>
    </lineage>
</organism>
<comment type="cofactor">
    <cofactor evidence="1 9 10">
        <name>FAD</name>
        <dbReference type="ChEBI" id="CHEBI:57692"/>
    </cofactor>
</comment>
<feature type="transmembrane region" description="Helical" evidence="11">
    <location>
        <begin position="12"/>
        <end position="33"/>
    </location>
</feature>
<dbReference type="HOGENOM" id="CLU_003827_9_1_1"/>
<dbReference type="FunFam" id="3.40.50.80:FF:000009">
    <property type="entry name" value="NADH-cytochrome b5 reductase"/>
    <property type="match status" value="1"/>
</dbReference>
<dbReference type="GO" id="GO:0006696">
    <property type="term" value="P:ergosterol biosynthetic process"/>
    <property type="evidence" value="ECO:0007669"/>
    <property type="project" value="TreeGrafter"/>
</dbReference>
<dbReference type="SUPFAM" id="SSF52343">
    <property type="entry name" value="Ferredoxin reductase-like, C-terminal NADP-linked domain"/>
    <property type="match status" value="1"/>
</dbReference>
<dbReference type="InterPro" id="IPR001834">
    <property type="entry name" value="CBR-like"/>
</dbReference>
<dbReference type="PROSITE" id="PS51384">
    <property type="entry name" value="FAD_FR"/>
    <property type="match status" value="1"/>
</dbReference>
<evidence type="ECO:0000256" key="9">
    <source>
        <dbReference type="PIRSR" id="PIRSR601834-1"/>
    </source>
</evidence>
<keyword evidence="8 11" id="KW-0472">Membrane</keyword>
<evidence type="ECO:0000256" key="2">
    <source>
        <dbReference type="ARBA" id="ARBA00004572"/>
    </source>
</evidence>
<feature type="binding site" evidence="9">
    <location>
        <position position="125"/>
    </location>
    <ligand>
        <name>FAD</name>
        <dbReference type="ChEBI" id="CHEBI:57692"/>
    </ligand>
</feature>
<evidence type="ECO:0000256" key="4">
    <source>
        <dbReference type="ARBA" id="ARBA00022630"/>
    </source>
</evidence>
<evidence type="ECO:0000256" key="8">
    <source>
        <dbReference type="ARBA" id="ARBA00023136"/>
    </source>
</evidence>
<reference evidence="13 14" key="1">
    <citation type="submission" date="2014-02" db="EMBL/GenBank/DDBJ databases">
        <title>The genome sequence of the entomopathogenic fungus Metarhizium robertsii ARSEF 2575.</title>
        <authorList>
            <person name="Giuliano Garisto Donzelli B."/>
            <person name="Roe B.A."/>
            <person name="Macmil S.L."/>
            <person name="Krasnoff S.B."/>
            <person name="Gibson D.M."/>
        </authorList>
    </citation>
    <scope>NUCLEOTIDE SEQUENCE [LARGE SCALE GENOMIC DNA]</scope>
    <source>
        <strain evidence="13 14">ARSEF 2575</strain>
    </source>
</reference>
<dbReference type="PRINTS" id="PR00406">
    <property type="entry name" value="CYTB5RDTASE"/>
</dbReference>
<dbReference type="Proteomes" id="UP000030151">
    <property type="component" value="Unassembled WGS sequence"/>
</dbReference>
<dbReference type="InterPro" id="IPR039261">
    <property type="entry name" value="FNR_nucleotide-bd"/>
</dbReference>
<feature type="binding site" evidence="9">
    <location>
        <position position="106"/>
    </location>
    <ligand>
        <name>FAD</name>
        <dbReference type="ChEBI" id="CHEBI:57692"/>
    </ligand>
</feature>
<gene>
    <name evidence="13" type="ORF">X797_002279</name>
</gene>
<keyword evidence="5 9" id="KW-0274">FAD</keyword>
<feature type="binding site" evidence="9">
    <location>
        <position position="174"/>
    </location>
    <ligand>
        <name>FAD</name>
        <dbReference type="ChEBI" id="CHEBI:57692"/>
    </ligand>
</feature>
<dbReference type="EC" id="1.6.2.2" evidence="10"/>
<dbReference type="PANTHER" id="PTHR19370:SF101">
    <property type="entry name" value="NADH-CYTOCHROME B5 REDUCTASE"/>
    <property type="match status" value="1"/>
</dbReference>
<feature type="binding site" evidence="9">
    <location>
        <position position="133"/>
    </location>
    <ligand>
        <name>FAD</name>
        <dbReference type="ChEBI" id="CHEBI:57692"/>
    </ligand>
</feature>
<name>A0A0A1V4W0_9HYPO</name>
<keyword evidence="4 9" id="KW-0285">Flavoprotein</keyword>
<evidence type="ECO:0000256" key="3">
    <source>
        <dbReference type="ARBA" id="ARBA00006105"/>
    </source>
</evidence>
<dbReference type="Pfam" id="PF00175">
    <property type="entry name" value="NAD_binding_1"/>
    <property type="match status" value="1"/>
</dbReference>
<dbReference type="InterPro" id="IPR017927">
    <property type="entry name" value="FAD-bd_FR_type"/>
</dbReference>
<evidence type="ECO:0000256" key="10">
    <source>
        <dbReference type="RuleBase" id="RU361226"/>
    </source>
</evidence>
<evidence type="ECO:0000313" key="14">
    <source>
        <dbReference type="Proteomes" id="UP000030151"/>
    </source>
</evidence>
<keyword evidence="6 10" id="KW-0560">Oxidoreductase</keyword>
<dbReference type="InterPro" id="IPR017938">
    <property type="entry name" value="Riboflavin_synthase-like_b-brl"/>
</dbReference>
<comment type="catalytic activity">
    <reaction evidence="10">
        <text>2 Fe(III)-[cytochrome b5] + NADH = 2 Fe(II)-[cytochrome b5] + NAD(+) + H(+)</text>
        <dbReference type="Rhea" id="RHEA:46680"/>
        <dbReference type="Rhea" id="RHEA-COMP:10438"/>
        <dbReference type="Rhea" id="RHEA-COMP:10439"/>
        <dbReference type="ChEBI" id="CHEBI:15378"/>
        <dbReference type="ChEBI" id="CHEBI:29033"/>
        <dbReference type="ChEBI" id="CHEBI:29034"/>
        <dbReference type="ChEBI" id="CHEBI:57540"/>
        <dbReference type="ChEBI" id="CHEBI:57945"/>
        <dbReference type="EC" id="1.6.2.2"/>
    </reaction>
</comment>
<dbReference type="OrthoDB" id="432685at2759"/>
<keyword evidence="11" id="KW-1133">Transmembrane helix</keyword>
<protein>
    <recommendedName>
        <fullName evidence="10">NADH-cytochrome b5 reductase</fullName>
        <ecNumber evidence="10">1.6.2.2</ecNumber>
    </recommendedName>
</protein>
<feature type="domain" description="FAD-binding FR-type" evidence="12">
    <location>
        <begin position="52"/>
        <end position="178"/>
    </location>
</feature>
<proteinExistence type="inferred from homology"/>
<evidence type="ECO:0000256" key="7">
    <source>
        <dbReference type="ARBA" id="ARBA00023027"/>
    </source>
</evidence>
<dbReference type="Gene3D" id="3.40.50.80">
    <property type="entry name" value="Nucleotide-binding domain of ferredoxin-NADP reductase (FNR) module"/>
    <property type="match status" value="1"/>
</dbReference>
<evidence type="ECO:0000259" key="12">
    <source>
        <dbReference type="PROSITE" id="PS51384"/>
    </source>
</evidence>
<dbReference type="InterPro" id="IPR001433">
    <property type="entry name" value="OxRdtase_FAD/NAD-bd"/>
</dbReference>
<feature type="binding site" evidence="9">
    <location>
        <position position="108"/>
    </location>
    <ligand>
        <name>FAD</name>
        <dbReference type="ChEBI" id="CHEBI:57692"/>
    </ligand>
</feature>
<dbReference type="GO" id="GO:0005741">
    <property type="term" value="C:mitochondrial outer membrane"/>
    <property type="evidence" value="ECO:0007669"/>
    <property type="project" value="UniProtKB-SubCell"/>
</dbReference>
<dbReference type="SUPFAM" id="SSF63380">
    <property type="entry name" value="Riboflavin synthase domain-like"/>
    <property type="match status" value="1"/>
</dbReference>
<evidence type="ECO:0000256" key="6">
    <source>
        <dbReference type="ARBA" id="ARBA00023002"/>
    </source>
</evidence>
<evidence type="ECO:0000313" key="13">
    <source>
        <dbReference type="EMBL" id="EXV04598.1"/>
    </source>
</evidence>
<keyword evidence="11" id="KW-0812">Transmembrane</keyword>
<evidence type="ECO:0000256" key="1">
    <source>
        <dbReference type="ARBA" id="ARBA00001974"/>
    </source>
</evidence>
<dbReference type="EMBL" id="JELW01000002">
    <property type="protein sequence ID" value="EXV04598.1"/>
    <property type="molecule type" value="Genomic_DNA"/>
</dbReference>
<dbReference type="InterPro" id="IPR008333">
    <property type="entry name" value="Cbr1-like_FAD-bd_dom"/>
</dbReference>
<comment type="similarity">
    <text evidence="3 10">Belongs to the flavoprotein pyridine nucleotide cytochrome reductase family.</text>
</comment>
<dbReference type="GO" id="GO:0090524">
    <property type="term" value="F:cytochrome-b5 reductase activity, acting on NADH"/>
    <property type="evidence" value="ECO:0007669"/>
    <property type="project" value="UniProtKB-EC"/>
</dbReference>
<evidence type="ECO:0000256" key="11">
    <source>
        <dbReference type="SAM" id="Phobius"/>
    </source>
</evidence>
<dbReference type="PRINTS" id="PR00371">
    <property type="entry name" value="FPNCR"/>
</dbReference>
<comment type="subcellular location">
    <subcellularLocation>
        <location evidence="2">Mitochondrion outer membrane</location>
        <topology evidence="2">Single-pass membrane protein</topology>
    </subcellularLocation>
</comment>
<keyword evidence="7 10" id="KW-0520">NAD</keyword>
<feature type="binding site" evidence="9">
    <location>
        <position position="107"/>
    </location>
    <ligand>
        <name>FAD</name>
        <dbReference type="ChEBI" id="CHEBI:57692"/>
    </ligand>
</feature>
<feature type="binding site" evidence="9">
    <location>
        <position position="131"/>
    </location>
    <ligand>
        <name>FAD</name>
        <dbReference type="ChEBI" id="CHEBI:57692"/>
    </ligand>
</feature>
<dbReference type="CDD" id="cd06183">
    <property type="entry name" value="cyt_b5_reduct_like"/>
    <property type="match status" value="1"/>
</dbReference>
<dbReference type="AlphaFoldDB" id="A0A0A1V4W0"/>
<accession>A0A0A1V4W0</accession>
<comment type="caution">
    <text evidence="13">The sequence shown here is derived from an EMBL/GenBank/DDBJ whole genome shotgun (WGS) entry which is preliminary data.</text>
</comment>
<dbReference type="Pfam" id="PF00970">
    <property type="entry name" value="FAD_binding_6"/>
    <property type="match status" value="1"/>
</dbReference>